<feature type="non-terminal residue" evidence="2">
    <location>
        <position position="233"/>
    </location>
</feature>
<organism evidence="2 3">
    <name type="scientific">Streblomastix strix</name>
    <dbReference type="NCBI Taxonomy" id="222440"/>
    <lineage>
        <taxon>Eukaryota</taxon>
        <taxon>Metamonada</taxon>
        <taxon>Preaxostyla</taxon>
        <taxon>Oxymonadida</taxon>
        <taxon>Streblomastigidae</taxon>
        <taxon>Streblomastix</taxon>
    </lineage>
</organism>
<gene>
    <name evidence="2" type="ORF">EZS28_037405</name>
</gene>
<accession>A0A5J4U9F5</accession>
<feature type="signal peptide" evidence="1">
    <location>
        <begin position="1"/>
        <end position="22"/>
    </location>
</feature>
<dbReference type="AlphaFoldDB" id="A0A5J4U9F5"/>
<feature type="chain" id="PRO_5023830751" evidence="1">
    <location>
        <begin position="23"/>
        <end position="233"/>
    </location>
</feature>
<comment type="caution">
    <text evidence="2">The sequence shown here is derived from an EMBL/GenBank/DDBJ whole genome shotgun (WGS) entry which is preliminary data.</text>
</comment>
<sequence>MHFYDRTLFDKILFVFALAVLSETVTPATDRIYYYSGTFDADGAVTIDYQEQQNINAGQASQQYKIIDDLAVLVNGTNHTNTNFLPVAETEGIFNALKTTIKLDYEEKSCILSDGSPKVVLYSFFGYTVKAVTGADIYPSITQLIKGGPKTIKTVNSIPDTPQAYLEKKIDEFSCGKSYDEVILQFSLHKNGVVDKSCIPNSAVPKDASKCVDANVVYKSYLKGFKEGYFYDI</sequence>
<proteinExistence type="predicted"/>
<evidence type="ECO:0000313" key="2">
    <source>
        <dbReference type="EMBL" id="KAA6367069.1"/>
    </source>
</evidence>
<name>A0A5J4U9F5_9EUKA</name>
<dbReference type="EMBL" id="SNRW01018716">
    <property type="protein sequence ID" value="KAA6367069.1"/>
    <property type="molecule type" value="Genomic_DNA"/>
</dbReference>
<evidence type="ECO:0000313" key="3">
    <source>
        <dbReference type="Proteomes" id="UP000324800"/>
    </source>
</evidence>
<keyword evidence="1" id="KW-0732">Signal</keyword>
<evidence type="ECO:0000256" key="1">
    <source>
        <dbReference type="SAM" id="SignalP"/>
    </source>
</evidence>
<protein>
    <submittedName>
        <fullName evidence="2">Uncharacterized protein</fullName>
    </submittedName>
</protein>
<reference evidence="2 3" key="1">
    <citation type="submission" date="2019-03" db="EMBL/GenBank/DDBJ databases">
        <title>Single cell metagenomics reveals metabolic interactions within the superorganism composed of flagellate Streblomastix strix and complex community of Bacteroidetes bacteria on its surface.</title>
        <authorList>
            <person name="Treitli S.C."/>
            <person name="Kolisko M."/>
            <person name="Husnik F."/>
            <person name="Keeling P."/>
            <person name="Hampl V."/>
        </authorList>
    </citation>
    <scope>NUCLEOTIDE SEQUENCE [LARGE SCALE GENOMIC DNA]</scope>
    <source>
        <strain evidence="2">ST1C</strain>
    </source>
</reference>
<dbReference type="Proteomes" id="UP000324800">
    <property type="component" value="Unassembled WGS sequence"/>
</dbReference>